<keyword evidence="10 11" id="KW-0472">Membrane</keyword>
<protein>
    <recommendedName>
        <fullName evidence="11">GPI mannosyltransferase 2</fullName>
        <ecNumber evidence="11">2.4.1.-</ecNumber>
    </recommendedName>
</protein>
<dbReference type="Proteomes" id="UP000050790">
    <property type="component" value="Unassembled WGS sequence"/>
</dbReference>
<dbReference type="AlphaFoldDB" id="A0AA85A7W5"/>
<proteinExistence type="inferred from homology"/>
<dbReference type="WBParaSite" id="SMRG1_69590.1">
    <property type="protein sequence ID" value="SMRG1_69590.1"/>
    <property type="gene ID" value="SMRG1_69590"/>
</dbReference>
<comment type="pathway">
    <text evidence="2 11">Glycolipid biosynthesis; glycosylphosphatidylinositol-anchor biosynthesis.</text>
</comment>
<accession>A0AA85A7W5</accession>
<evidence type="ECO:0000313" key="13">
    <source>
        <dbReference type="WBParaSite" id="SMRG1_69590.1"/>
    </source>
</evidence>
<evidence type="ECO:0000256" key="1">
    <source>
        <dbReference type="ARBA" id="ARBA00004477"/>
    </source>
</evidence>
<evidence type="ECO:0000256" key="11">
    <source>
        <dbReference type="RuleBase" id="RU363112"/>
    </source>
</evidence>
<feature type="transmembrane region" description="Helical" evidence="11">
    <location>
        <begin position="189"/>
        <end position="215"/>
    </location>
</feature>
<dbReference type="PANTHER" id="PTHR12468">
    <property type="entry name" value="GPI MANNOSYLTRANSFERASE 2"/>
    <property type="match status" value="1"/>
</dbReference>
<dbReference type="GO" id="GO:0004376">
    <property type="term" value="F:GPI mannosyltransferase activity"/>
    <property type="evidence" value="ECO:0007669"/>
    <property type="project" value="InterPro"/>
</dbReference>
<comment type="function">
    <text evidence="11">Mannosyltransferase involved in glycosylphosphatidylinositol-anchor biosynthesis.</text>
</comment>
<feature type="transmembrane region" description="Helical" evidence="11">
    <location>
        <begin position="266"/>
        <end position="289"/>
    </location>
</feature>
<evidence type="ECO:0000313" key="12">
    <source>
        <dbReference type="Proteomes" id="UP000050790"/>
    </source>
</evidence>
<keyword evidence="6 11" id="KW-0808">Transferase</keyword>
<evidence type="ECO:0000256" key="5">
    <source>
        <dbReference type="ARBA" id="ARBA00022676"/>
    </source>
</evidence>
<keyword evidence="9 11" id="KW-1133">Transmembrane helix</keyword>
<dbReference type="EC" id="2.4.1.-" evidence="11"/>
<dbReference type="GO" id="GO:0000009">
    <property type="term" value="F:alpha-1,6-mannosyltransferase activity"/>
    <property type="evidence" value="ECO:0007669"/>
    <property type="project" value="InterPro"/>
</dbReference>
<evidence type="ECO:0000256" key="2">
    <source>
        <dbReference type="ARBA" id="ARBA00004687"/>
    </source>
</evidence>
<feature type="transmembrane region" description="Helical" evidence="11">
    <location>
        <begin position="511"/>
        <end position="530"/>
    </location>
</feature>
<dbReference type="GO" id="GO:0031501">
    <property type="term" value="C:mannosyltransferase complex"/>
    <property type="evidence" value="ECO:0007669"/>
    <property type="project" value="TreeGrafter"/>
</dbReference>
<sequence>MNLKFINFNPIGLWRWRMFGLTKVESSLLKCAFVLRSVFALIISFSSVLPDHAADAFKPPEEPYAGWVDKITRITFQGFCKWDCIYFTFIANYGYIFENSLVFLPGFPMLLGLLGRLALRVSAHSLSLSSSILLCGFLSNFVLNLASTVFLYRLGVMILGSVKVSFLASLLFCCNPATVFFSSLYSESLFFFFTISGLYFMYVNRILLSSLLIAFSVMCRSNGLLNIGYLGYFMVVRSNFRVLIWIDEVHKTRKSFISFLILSIKWWVNVVVFFMPRLVLLFLCSLPFLLYQTYGYFLYCSRVQSSHTVFPSKIPVPLLTYGLDHGFSIPVRLTNGSSSSHLPVWCSFAPPFSYSYIQKSQWNVGLWGYYQLRQIPNFILSLPVVTLCFICAIVFYRRAPKAYRTFGLCAECEMDRIMVPYVFHMLFLCSYGVLHINVQVLTRMIFSSCPVIYWFCAYLLCETLPNFEPLIMNKHNNNSLFNIKFELYHYLVDIYKALNPFQYHLVKHRIILCYFLGYAIIGCILHPNFLPWT</sequence>
<organism evidence="12 13">
    <name type="scientific">Schistosoma margrebowiei</name>
    <dbReference type="NCBI Taxonomy" id="48269"/>
    <lineage>
        <taxon>Eukaryota</taxon>
        <taxon>Metazoa</taxon>
        <taxon>Spiralia</taxon>
        <taxon>Lophotrochozoa</taxon>
        <taxon>Platyhelminthes</taxon>
        <taxon>Trematoda</taxon>
        <taxon>Digenea</taxon>
        <taxon>Strigeidida</taxon>
        <taxon>Schistosomatoidea</taxon>
        <taxon>Schistosomatidae</taxon>
        <taxon>Schistosoma</taxon>
    </lineage>
</organism>
<feature type="transmembrane region" description="Helical" evidence="11">
    <location>
        <begin position="227"/>
        <end position="246"/>
    </location>
</feature>
<evidence type="ECO:0000256" key="6">
    <source>
        <dbReference type="ARBA" id="ARBA00022679"/>
    </source>
</evidence>
<evidence type="ECO:0000256" key="8">
    <source>
        <dbReference type="ARBA" id="ARBA00022824"/>
    </source>
</evidence>
<keyword evidence="5 11" id="KW-0328">Glycosyltransferase</keyword>
<reference evidence="13" key="1">
    <citation type="submission" date="2023-11" db="UniProtKB">
        <authorList>
            <consortium name="WormBaseParasite"/>
        </authorList>
    </citation>
    <scope>IDENTIFICATION</scope>
</reference>
<evidence type="ECO:0000256" key="10">
    <source>
        <dbReference type="ARBA" id="ARBA00023136"/>
    </source>
</evidence>
<feature type="transmembrane region" description="Helical" evidence="11">
    <location>
        <begin position="417"/>
        <end position="434"/>
    </location>
</feature>
<name>A0AA85A7W5_9TREM</name>
<evidence type="ECO:0000256" key="7">
    <source>
        <dbReference type="ARBA" id="ARBA00022692"/>
    </source>
</evidence>
<feature type="transmembrane region" description="Helical" evidence="11">
    <location>
        <begin position="375"/>
        <end position="396"/>
    </location>
</feature>
<dbReference type="GO" id="GO:0006506">
    <property type="term" value="P:GPI anchor biosynthetic process"/>
    <property type="evidence" value="ECO:0007669"/>
    <property type="project" value="UniProtKB-KW"/>
</dbReference>
<feature type="transmembrane region" description="Helical" evidence="11">
    <location>
        <begin position="131"/>
        <end position="152"/>
    </location>
</feature>
<dbReference type="InterPro" id="IPR007315">
    <property type="entry name" value="PIG-V/Gpi18"/>
</dbReference>
<evidence type="ECO:0000256" key="3">
    <source>
        <dbReference type="ARBA" id="ARBA00008698"/>
    </source>
</evidence>
<evidence type="ECO:0000256" key="4">
    <source>
        <dbReference type="ARBA" id="ARBA00022502"/>
    </source>
</evidence>
<dbReference type="Pfam" id="PF04188">
    <property type="entry name" value="Mannosyl_trans2"/>
    <property type="match status" value="1"/>
</dbReference>
<comment type="similarity">
    <text evidence="3 11">Belongs to the PIGV family.</text>
</comment>
<keyword evidence="8 11" id="KW-0256">Endoplasmic reticulum</keyword>
<keyword evidence="4 11" id="KW-0337">GPI-anchor biosynthesis</keyword>
<feature type="transmembrane region" description="Helical" evidence="11">
    <location>
        <begin position="440"/>
        <end position="461"/>
    </location>
</feature>
<evidence type="ECO:0000256" key="9">
    <source>
        <dbReference type="ARBA" id="ARBA00022989"/>
    </source>
</evidence>
<keyword evidence="7 11" id="KW-0812">Transmembrane</keyword>
<dbReference type="GO" id="GO:0005789">
    <property type="term" value="C:endoplasmic reticulum membrane"/>
    <property type="evidence" value="ECO:0007669"/>
    <property type="project" value="UniProtKB-SubCell"/>
</dbReference>
<dbReference type="PANTHER" id="PTHR12468:SF2">
    <property type="entry name" value="GPI MANNOSYLTRANSFERASE 2"/>
    <property type="match status" value="1"/>
</dbReference>
<comment type="subcellular location">
    <subcellularLocation>
        <location evidence="1 11">Endoplasmic reticulum membrane</location>
        <topology evidence="1 11">Multi-pass membrane protein</topology>
    </subcellularLocation>
</comment>